<accession>A0AA91DCR8</accession>
<dbReference type="AlphaFoldDB" id="A0AA91DCR8"/>
<proteinExistence type="predicted"/>
<evidence type="ECO:0000313" key="2">
    <source>
        <dbReference type="EMBL" id="OAI26193.1"/>
    </source>
</evidence>
<evidence type="ECO:0000256" key="1">
    <source>
        <dbReference type="SAM" id="Phobius"/>
    </source>
</evidence>
<gene>
    <name evidence="2" type="ORF">A1356_11890</name>
</gene>
<keyword evidence="1" id="KW-0472">Membrane</keyword>
<dbReference type="EMBL" id="LUUL01000074">
    <property type="protein sequence ID" value="OAI26193.1"/>
    <property type="molecule type" value="Genomic_DNA"/>
</dbReference>
<feature type="transmembrane region" description="Helical" evidence="1">
    <location>
        <begin position="31"/>
        <end position="64"/>
    </location>
</feature>
<dbReference type="Proteomes" id="UP000077734">
    <property type="component" value="Unassembled WGS sequence"/>
</dbReference>
<feature type="transmembrane region" description="Helical" evidence="1">
    <location>
        <begin position="6"/>
        <end position="24"/>
    </location>
</feature>
<evidence type="ECO:0000313" key="3">
    <source>
        <dbReference type="Proteomes" id="UP000077734"/>
    </source>
</evidence>
<keyword evidence="3" id="KW-1185">Reference proteome</keyword>
<comment type="caution">
    <text evidence="2">The sequence shown here is derived from an EMBL/GenBank/DDBJ whole genome shotgun (WGS) entry which is preliminary data.</text>
</comment>
<name>A0AA91DCR8_9GAMM</name>
<keyword evidence="1" id="KW-0812">Transmembrane</keyword>
<keyword evidence="1" id="KW-1133">Transmembrane helix</keyword>
<reference evidence="2 3" key="1">
    <citation type="submission" date="2016-03" db="EMBL/GenBank/DDBJ databases">
        <authorList>
            <person name="Heylen K."/>
            <person name="De Vos P."/>
            <person name="Vekeman B."/>
        </authorList>
    </citation>
    <scope>NUCLEOTIDE SEQUENCE [LARGE SCALE GENOMIC DNA]</scope>
    <source>
        <strain evidence="2 3">R-49807</strain>
    </source>
</reference>
<protein>
    <submittedName>
        <fullName evidence="2">Uncharacterized protein</fullName>
    </submittedName>
</protein>
<organism evidence="2 3">
    <name type="scientific">Methylomonas koyamae</name>
    <dbReference type="NCBI Taxonomy" id="702114"/>
    <lineage>
        <taxon>Bacteria</taxon>
        <taxon>Pseudomonadati</taxon>
        <taxon>Pseudomonadota</taxon>
        <taxon>Gammaproteobacteria</taxon>
        <taxon>Methylococcales</taxon>
        <taxon>Methylococcaceae</taxon>
        <taxon>Methylomonas</taxon>
    </lineage>
</organism>
<sequence length="78" mass="8634">MAIIAGIVLILILYFVAIPILKVLLRKISSLLELVIALGVVGVVLVVCLMFPILFIPLILYFLYSKSQSNSDKNSQEE</sequence>